<comment type="subcellular location">
    <subcellularLocation>
        <location evidence="1">Cell membrane</location>
        <topology evidence="1">Multi-pass membrane protein</topology>
    </subcellularLocation>
</comment>
<protein>
    <submittedName>
        <fullName evidence="9">MFS transporter</fullName>
    </submittedName>
</protein>
<reference evidence="9 10" key="1">
    <citation type="journal article" date="2005" name="Int. J. Syst. Evol. Microbiol.">
        <title>Bacillus litoralis sp. nov., isolated from a tidal flat of the Yellow Sea in Korea.</title>
        <authorList>
            <person name="Yoon J.H."/>
            <person name="Oh T.K."/>
        </authorList>
    </citation>
    <scope>NUCLEOTIDE SEQUENCE [LARGE SCALE GENOMIC DNA]</scope>
    <source>
        <strain evidence="9 10">SW-211</strain>
    </source>
</reference>
<evidence type="ECO:0000256" key="1">
    <source>
        <dbReference type="ARBA" id="ARBA00004651"/>
    </source>
</evidence>
<dbReference type="InterPro" id="IPR020846">
    <property type="entry name" value="MFS_dom"/>
</dbReference>
<dbReference type="CDD" id="cd06173">
    <property type="entry name" value="MFS_MefA_like"/>
    <property type="match status" value="1"/>
</dbReference>
<gene>
    <name evidence="9" type="ORF">FS935_17715</name>
</gene>
<evidence type="ECO:0000256" key="6">
    <source>
        <dbReference type="ARBA" id="ARBA00023136"/>
    </source>
</evidence>
<evidence type="ECO:0000256" key="5">
    <source>
        <dbReference type="ARBA" id="ARBA00022989"/>
    </source>
</evidence>
<dbReference type="InterPro" id="IPR011701">
    <property type="entry name" value="MFS"/>
</dbReference>
<name>A0A5C6VUW7_9BACI</name>
<evidence type="ECO:0000259" key="8">
    <source>
        <dbReference type="PROSITE" id="PS50850"/>
    </source>
</evidence>
<feature type="transmembrane region" description="Helical" evidence="7">
    <location>
        <begin position="226"/>
        <end position="250"/>
    </location>
</feature>
<sequence length="417" mass="46348">MNKQSSFKEFMSNRFVRAILLSGLFLQLGIWVRNFSVLLFVMEQTNEDPFAVSMISVAEFAPIFIFSIIGGTFADRWRPKKTMVWCDVLSAISVFAVLFTLMFATWKIVFFAMLISSILSQFSQPSGMKLFKLHVPEEQLQMGMSIYQTMIALFMILGPVIGAFVFQQYGIELSIAITGVMFILSALALTFLPRDREVEKKEIPTTVKEEFIQGFKYVVNNKFLRLLGANFFVAGLAIGLIQPLGIFIVTEQLQMDKEFVQWFMAINGIAMIIGGGIALALSKKITPIRMLAAGMIVNAIMISVIGFSEILWLTLVAQFFTGLMMPAIQISINTMILQNAEEAFIGRVNGIMTPLFMGAMVIMMSLAGLLKTYLGLVLSYQISGVCMLLGVILVLPLVLKRSVGSQMNVETAVKAVK</sequence>
<evidence type="ECO:0000256" key="7">
    <source>
        <dbReference type="SAM" id="Phobius"/>
    </source>
</evidence>
<evidence type="ECO:0000256" key="2">
    <source>
        <dbReference type="ARBA" id="ARBA00022448"/>
    </source>
</evidence>
<keyword evidence="2" id="KW-0813">Transport</keyword>
<dbReference type="EMBL" id="VOQF01000012">
    <property type="protein sequence ID" value="TXC89312.1"/>
    <property type="molecule type" value="Genomic_DNA"/>
</dbReference>
<evidence type="ECO:0000313" key="10">
    <source>
        <dbReference type="Proteomes" id="UP000321363"/>
    </source>
</evidence>
<proteinExistence type="predicted"/>
<evidence type="ECO:0000256" key="4">
    <source>
        <dbReference type="ARBA" id="ARBA00022692"/>
    </source>
</evidence>
<comment type="caution">
    <text evidence="9">The sequence shown here is derived from an EMBL/GenBank/DDBJ whole genome shotgun (WGS) entry which is preliminary data.</text>
</comment>
<dbReference type="Gene3D" id="1.20.1250.20">
    <property type="entry name" value="MFS general substrate transporter like domains"/>
    <property type="match status" value="1"/>
</dbReference>
<dbReference type="PANTHER" id="PTHR43266">
    <property type="entry name" value="MACROLIDE-EFFLUX PROTEIN"/>
    <property type="match status" value="1"/>
</dbReference>
<feature type="transmembrane region" description="Helical" evidence="7">
    <location>
        <begin position="262"/>
        <end position="281"/>
    </location>
</feature>
<feature type="domain" description="Major facilitator superfamily (MFS) profile" evidence="8">
    <location>
        <begin position="15"/>
        <end position="402"/>
    </location>
</feature>
<keyword evidence="4 7" id="KW-0812">Transmembrane</keyword>
<keyword evidence="5 7" id="KW-1133">Transmembrane helix</keyword>
<feature type="transmembrane region" description="Helical" evidence="7">
    <location>
        <begin position="288"/>
        <end position="305"/>
    </location>
</feature>
<dbReference type="GO" id="GO:0005886">
    <property type="term" value="C:plasma membrane"/>
    <property type="evidence" value="ECO:0007669"/>
    <property type="project" value="UniProtKB-SubCell"/>
</dbReference>
<feature type="transmembrane region" description="Helical" evidence="7">
    <location>
        <begin position="50"/>
        <end position="70"/>
    </location>
</feature>
<organism evidence="9 10">
    <name type="scientific">Metabacillus litoralis</name>
    <dbReference type="NCBI Taxonomy" id="152268"/>
    <lineage>
        <taxon>Bacteria</taxon>
        <taxon>Bacillati</taxon>
        <taxon>Bacillota</taxon>
        <taxon>Bacilli</taxon>
        <taxon>Bacillales</taxon>
        <taxon>Bacillaceae</taxon>
        <taxon>Metabacillus</taxon>
    </lineage>
</organism>
<accession>A0A5C6VUW7</accession>
<dbReference type="AlphaFoldDB" id="A0A5C6VUW7"/>
<dbReference type="InterPro" id="IPR036259">
    <property type="entry name" value="MFS_trans_sf"/>
</dbReference>
<feature type="transmembrane region" description="Helical" evidence="7">
    <location>
        <begin position="173"/>
        <end position="192"/>
    </location>
</feature>
<keyword evidence="3" id="KW-1003">Cell membrane</keyword>
<evidence type="ECO:0000313" key="9">
    <source>
        <dbReference type="EMBL" id="TXC89312.1"/>
    </source>
</evidence>
<dbReference type="PROSITE" id="PS50850">
    <property type="entry name" value="MFS"/>
    <property type="match status" value="1"/>
</dbReference>
<feature type="transmembrane region" description="Helical" evidence="7">
    <location>
        <begin position="146"/>
        <end position="167"/>
    </location>
</feature>
<dbReference type="Pfam" id="PF07690">
    <property type="entry name" value="MFS_1"/>
    <property type="match status" value="1"/>
</dbReference>
<feature type="transmembrane region" description="Helical" evidence="7">
    <location>
        <begin position="344"/>
        <end position="367"/>
    </location>
</feature>
<dbReference type="RefSeq" id="WP_146949978.1">
    <property type="nucleotide sequence ID" value="NZ_VOQF01000012.1"/>
</dbReference>
<dbReference type="GO" id="GO:0022857">
    <property type="term" value="F:transmembrane transporter activity"/>
    <property type="evidence" value="ECO:0007669"/>
    <property type="project" value="InterPro"/>
</dbReference>
<evidence type="ECO:0000256" key="3">
    <source>
        <dbReference type="ARBA" id="ARBA00022475"/>
    </source>
</evidence>
<feature type="transmembrane region" description="Helical" evidence="7">
    <location>
        <begin position="373"/>
        <end position="399"/>
    </location>
</feature>
<feature type="transmembrane region" description="Helical" evidence="7">
    <location>
        <begin position="311"/>
        <end position="332"/>
    </location>
</feature>
<keyword evidence="10" id="KW-1185">Reference proteome</keyword>
<keyword evidence="6 7" id="KW-0472">Membrane</keyword>
<dbReference type="OrthoDB" id="2942684at2"/>
<dbReference type="SUPFAM" id="SSF103473">
    <property type="entry name" value="MFS general substrate transporter"/>
    <property type="match status" value="1"/>
</dbReference>
<dbReference type="Proteomes" id="UP000321363">
    <property type="component" value="Unassembled WGS sequence"/>
</dbReference>
<dbReference type="PANTHER" id="PTHR43266:SF8">
    <property type="entry name" value="MACROLIDE-EFFLUX PROTEIN"/>
    <property type="match status" value="1"/>
</dbReference>